<gene>
    <name evidence="18" type="ORF">BN869_000006302_1</name>
</gene>
<evidence type="ECO:0000256" key="8">
    <source>
        <dbReference type="ARBA" id="ARBA00022989"/>
    </source>
</evidence>
<feature type="binding site" evidence="14">
    <location>
        <position position="301"/>
    </location>
    <ligand>
        <name>Zn(2+)</name>
        <dbReference type="ChEBI" id="CHEBI:29105"/>
        <note>catalytic</note>
    </ligand>
</feature>
<feature type="transmembrane region" description="Helical" evidence="15">
    <location>
        <begin position="196"/>
        <end position="214"/>
    </location>
</feature>
<keyword evidence="4 14" id="KW-0479">Metal-binding</keyword>
<dbReference type="InterPro" id="IPR001915">
    <property type="entry name" value="Peptidase_M48"/>
</dbReference>
<evidence type="ECO:0000256" key="9">
    <source>
        <dbReference type="ARBA" id="ARBA00023049"/>
    </source>
</evidence>
<dbReference type="AlphaFoldDB" id="A0A0B7K5F3"/>
<evidence type="ECO:0000256" key="13">
    <source>
        <dbReference type="PIRSR" id="PIRSR627057-1"/>
    </source>
</evidence>
<proteinExistence type="inferred from homology"/>
<evidence type="ECO:0000256" key="7">
    <source>
        <dbReference type="ARBA" id="ARBA00022833"/>
    </source>
</evidence>
<evidence type="ECO:0000313" key="18">
    <source>
        <dbReference type="EMBL" id="CEO50245.1"/>
    </source>
</evidence>
<evidence type="ECO:0000256" key="3">
    <source>
        <dbReference type="ARBA" id="ARBA00022692"/>
    </source>
</evidence>
<feature type="domain" description="Peptidase M48" evidence="16">
    <location>
        <begin position="228"/>
        <end position="316"/>
    </location>
</feature>
<dbReference type="Pfam" id="PF16491">
    <property type="entry name" value="Peptidase_M48_N"/>
    <property type="match status" value="1"/>
</dbReference>
<dbReference type="Gene3D" id="3.30.2010.10">
    <property type="entry name" value="Metalloproteases ('zincins'), catalytic domain"/>
    <property type="match status" value="1"/>
</dbReference>
<evidence type="ECO:0000256" key="1">
    <source>
        <dbReference type="ARBA" id="ARBA00004477"/>
    </source>
</evidence>
<evidence type="ECO:0000256" key="6">
    <source>
        <dbReference type="ARBA" id="ARBA00022824"/>
    </source>
</evidence>
<feature type="transmembrane region" description="Helical" evidence="15">
    <location>
        <begin position="15"/>
        <end position="32"/>
    </location>
</feature>
<comment type="function">
    <text evidence="15">Proteolytically removes the C-terminal three residues of farnesylated proteins.</text>
</comment>
<comment type="similarity">
    <text evidence="12 15">Belongs to the peptidase M48A family.</text>
</comment>
<evidence type="ECO:0000259" key="17">
    <source>
        <dbReference type="Pfam" id="PF16491"/>
    </source>
</evidence>
<dbReference type="GO" id="GO:0046872">
    <property type="term" value="F:metal ion binding"/>
    <property type="evidence" value="ECO:0007669"/>
    <property type="project" value="UniProtKB-UniRule"/>
</dbReference>
<feature type="active site" description="Proton donor" evidence="13">
    <location>
        <position position="410"/>
    </location>
</feature>
<dbReference type="FunFam" id="3.30.2010.10:FF:000002">
    <property type="entry name" value="CAAX prenyl protease"/>
    <property type="match status" value="1"/>
</dbReference>
<dbReference type="GO" id="GO:0004222">
    <property type="term" value="F:metalloendopeptidase activity"/>
    <property type="evidence" value="ECO:0007669"/>
    <property type="project" value="UniProtKB-UniRule"/>
</dbReference>
<dbReference type="EMBL" id="CDPU01000017">
    <property type="protein sequence ID" value="CEO50245.1"/>
    <property type="molecule type" value="Genomic_DNA"/>
</dbReference>
<feature type="domain" description="Peptidase M48" evidence="16">
    <location>
        <begin position="348"/>
        <end position="460"/>
    </location>
</feature>
<evidence type="ECO:0000256" key="10">
    <source>
        <dbReference type="ARBA" id="ARBA00023136"/>
    </source>
</evidence>
<dbReference type="EC" id="3.4.24.84" evidence="15"/>
<keyword evidence="10 15" id="KW-0472">Membrane</keyword>
<evidence type="ECO:0000256" key="2">
    <source>
        <dbReference type="ARBA" id="ARBA00022670"/>
    </source>
</evidence>
<keyword evidence="5 15" id="KW-0378">Hydrolase</keyword>
<feature type="binding site" evidence="14">
    <location>
        <position position="297"/>
    </location>
    <ligand>
        <name>Zn(2+)</name>
        <dbReference type="ChEBI" id="CHEBI:29105"/>
        <note>catalytic</note>
    </ligand>
</feature>
<name>A0A0B7K5F3_BIOOC</name>
<protein>
    <recommendedName>
        <fullName evidence="15">CAAX prenyl protease</fullName>
        <ecNumber evidence="15">3.4.24.84</ecNumber>
    </recommendedName>
</protein>
<organism evidence="18">
    <name type="scientific">Bionectria ochroleuca</name>
    <name type="common">Gliocladium roseum</name>
    <dbReference type="NCBI Taxonomy" id="29856"/>
    <lineage>
        <taxon>Eukaryota</taxon>
        <taxon>Fungi</taxon>
        <taxon>Dikarya</taxon>
        <taxon>Ascomycota</taxon>
        <taxon>Pezizomycotina</taxon>
        <taxon>Sordariomycetes</taxon>
        <taxon>Hypocreomycetidae</taxon>
        <taxon>Hypocreales</taxon>
        <taxon>Bionectriaceae</taxon>
        <taxon>Clonostachys</taxon>
    </lineage>
</organism>
<evidence type="ECO:0000256" key="5">
    <source>
        <dbReference type="ARBA" id="ARBA00022801"/>
    </source>
</evidence>
<keyword evidence="6 15" id="KW-0256">Endoplasmic reticulum</keyword>
<feature type="active site" evidence="13">
    <location>
        <position position="298"/>
    </location>
</feature>
<dbReference type="GO" id="GO:0071586">
    <property type="term" value="P:CAAX-box protein processing"/>
    <property type="evidence" value="ECO:0007669"/>
    <property type="project" value="UniProtKB-UniRule"/>
</dbReference>
<dbReference type="PANTHER" id="PTHR10120">
    <property type="entry name" value="CAAX PRENYL PROTEASE 1"/>
    <property type="match status" value="1"/>
</dbReference>
<evidence type="ECO:0000256" key="14">
    <source>
        <dbReference type="PIRSR" id="PIRSR627057-2"/>
    </source>
</evidence>
<comment type="subcellular location">
    <subcellularLocation>
        <location evidence="1 15">Endoplasmic reticulum membrane</location>
        <topology evidence="1 15">Multi-pass membrane protein</topology>
    </subcellularLocation>
</comment>
<comment type="caution">
    <text evidence="15">Lacks conserved residue(s) required for the propagation of feature annotation.</text>
</comment>
<evidence type="ECO:0000256" key="11">
    <source>
        <dbReference type="ARBA" id="ARBA00044456"/>
    </source>
</evidence>
<evidence type="ECO:0000256" key="12">
    <source>
        <dbReference type="ARBA" id="ARBA00060927"/>
    </source>
</evidence>
<evidence type="ECO:0000256" key="4">
    <source>
        <dbReference type="ARBA" id="ARBA00022723"/>
    </source>
</evidence>
<sequence length="490" mass="55856">MDFIQRIASFLDRPLFPWKSIITTFYIGHYLFDTYLTSRQYRVLQRKAPPAVVAKEITPENFEKSSAYGRAKAKFSVIDGALDLVQNLAMIQFDVFPKLWSLTGDLLLKWAPGRFTGEISHSIVFLLSILFFQQILNIPSQLYYHFVVEEKFGFNKQTIGLFFTDLVKTNLLTVVLLPPITAAFLAIIQWTGNQFFFWLFLFTGFLQIFMLAAYPTFIVPMFNKLTPLPDGELKTGVENLAASIKYPLSDLYIIDGSKRSSHSNAYLAGLPWKKHIALFDTLVDDCTDKEILAVLGHELGHWQLGHTTKTLCVSQVRPPRLPLLKSPTPFIELVANLIPFIMGEQAHMLYIFSLFTLFVDNASLFSSFGFHAERPIIIGFLLFNDALAPLDMLVKLGMNWVIRTHEFQADQFACKLGYRDEMARALLKTHIKNLSSCDADPVYATYHYTHPHLTERLRALGWKGTEMVKGGGLDLNEKEKKEEADVKDEL</sequence>
<keyword evidence="3 15" id="KW-0812">Transmembrane</keyword>
<keyword evidence="7 14" id="KW-0862">Zinc</keyword>
<keyword evidence="8 15" id="KW-1133">Transmembrane helix</keyword>
<comment type="cofactor">
    <cofactor evidence="14 15">
        <name>Zn(2+)</name>
        <dbReference type="ChEBI" id="CHEBI:29105"/>
    </cofactor>
    <text evidence="14 15">Binds 1 zinc ion per subunit.</text>
</comment>
<feature type="domain" description="CAAX prenyl protease 1 N-terminal" evidence="17">
    <location>
        <begin position="40"/>
        <end position="224"/>
    </location>
</feature>
<dbReference type="CDD" id="cd07343">
    <property type="entry name" value="M48A_Zmpste24p_like"/>
    <property type="match status" value="1"/>
</dbReference>
<dbReference type="InterPro" id="IPR032456">
    <property type="entry name" value="Peptidase_M48_N"/>
</dbReference>
<reference evidence="18" key="1">
    <citation type="submission" date="2015-01" db="EMBL/GenBank/DDBJ databases">
        <authorList>
            <person name="Durling Mikael"/>
        </authorList>
    </citation>
    <scope>NUCLEOTIDE SEQUENCE</scope>
</reference>
<dbReference type="InterPro" id="IPR027057">
    <property type="entry name" value="CAXX_Prtase_1"/>
</dbReference>
<accession>A0A0B7K5F3</accession>
<dbReference type="Pfam" id="PF01435">
    <property type="entry name" value="Peptidase_M48"/>
    <property type="match status" value="2"/>
</dbReference>
<feature type="binding site" evidence="14">
    <location>
        <position position="406"/>
    </location>
    <ligand>
        <name>Zn(2+)</name>
        <dbReference type="ChEBI" id="CHEBI:29105"/>
        <note>catalytic</note>
    </ligand>
</feature>
<feature type="transmembrane region" description="Helical" evidence="15">
    <location>
        <begin position="171"/>
        <end position="190"/>
    </location>
</feature>
<dbReference type="GO" id="GO:0005789">
    <property type="term" value="C:endoplasmic reticulum membrane"/>
    <property type="evidence" value="ECO:0007669"/>
    <property type="project" value="UniProtKB-SubCell"/>
</dbReference>
<keyword evidence="9 15" id="KW-0482">Metalloprotease</keyword>
<comment type="catalytic activity">
    <reaction evidence="11 15">
        <text>Hydrolyzes the peptide bond -P2-(S-farnesyl or geranylgeranyl)C-P1'-P2'-P3'-COOH where P1' and P2' are amino acids with aliphatic side chains and P3' is any C-terminal residue.</text>
        <dbReference type="EC" id="3.4.24.84"/>
    </reaction>
</comment>
<keyword evidence="2 15" id="KW-0645">Protease</keyword>
<evidence type="ECO:0000259" key="16">
    <source>
        <dbReference type="Pfam" id="PF01435"/>
    </source>
</evidence>
<evidence type="ECO:0000256" key="15">
    <source>
        <dbReference type="RuleBase" id="RU366005"/>
    </source>
</evidence>